<sequence length="179" mass="20214">MTHVRTSLVLPVSGVWRTACHTLRPSHWHEVSSLTPEEPPSSYQCLVHGAQRATHYACHTLRPSHWHELSPLTSKGLPSYCPCLVHGAQRALVHGDLFSSVLPQSRDTFHQTLWKELLFPYKDFPLWSTSGRKGKRRTCCQFSALGPRPDPTANFSPSAAPKTVTALNKFWQQLFSIFI</sequence>
<protein>
    <submittedName>
        <fullName evidence="1">Uncharacterized protein</fullName>
    </submittedName>
</protein>
<dbReference type="AlphaFoldDB" id="A0A5B7DI19"/>
<gene>
    <name evidence="1" type="ORF">E2C01_014158</name>
</gene>
<name>A0A5B7DI19_PORTR</name>
<dbReference type="Proteomes" id="UP000324222">
    <property type="component" value="Unassembled WGS sequence"/>
</dbReference>
<dbReference type="EMBL" id="VSRR010000949">
    <property type="protein sequence ID" value="MPC21182.1"/>
    <property type="molecule type" value="Genomic_DNA"/>
</dbReference>
<organism evidence="1 2">
    <name type="scientific">Portunus trituberculatus</name>
    <name type="common">Swimming crab</name>
    <name type="synonym">Neptunus trituberculatus</name>
    <dbReference type="NCBI Taxonomy" id="210409"/>
    <lineage>
        <taxon>Eukaryota</taxon>
        <taxon>Metazoa</taxon>
        <taxon>Ecdysozoa</taxon>
        <taxon>Arthropoda</taxon>
        <taxon>Crustacea</taxon>
        <taxon>Multicrustacea</taxon>
        <taxon>Malacostraca</taxon>
        <taxon>Eumalacostraca</taxon>
        <taxon>Eucarida</taxon>
        <taxon>Decapoda</taxon>
        <taxon>Pleocyemata</taxon>
        <taxon>Brachyura</taxon>
        <taxon>Eubrachyura</taxon>
        <taxon>Portunoidea</taxon>
        <taxon>Portunidae</taxon>
        <taxon>Portuninae</taxon>
        <taxon>Portunus</taxon>
    </lineage>
</organism>
<evidence type="ECO:0000313" key="2">
    <source>
        <dbReference type="Proteomes" id="UP000324222"/>
    </source>
</evidence>
<comment type="caution">
    <text evidence="1">The sequence shown here is derived from an EMBL/GenBank/DDBJ whole genome shotgun (WGS) entry which is preliminary data.</text>
</comment>
<evidence type="ECO:0000313" key="1">
    <source>
        <dbReference type="EMBL" id="MPC21182.1"/>
    </source>
</evidence>
<reference evidence="1 2" key="1">
    <citation type="submission" date="2019-05" db="EMBL/GenBank/DDBJ databases">
        <title>Another draft genome of Portunus trituberculatus and its Hox gene families provides insights of decapod evolution.</title>
        <authorList>
            <person name="Jeong J.-H."/>
            <person name="Song I."/>
            <person name="Kim S."/>
            <person name="Choi T."/>
            <person name="Kim D."/>
            <person name="Ryu S."/>
            <person name="Kim W."/>
        </authorList>
    </citation>
    <scope>NUCLEOTIDE SEQUENCE [LARGE SCALE GENOMIC DNA]</scope>
    <source>
        <tissue evidence="1">Muscle</tissue>
    </source>
</reference>
<accession>A0A5B7DI19</accession>
<proteinExistence type="predicted"/>
<keyword evidence="2" id="KW-1185">Reference proteome</keyword>